<dbReference type="InterPro" id="IPR008271">
    <property type="entry name" value="Ser/Thr_kinase_AS"/>
</dbReference>
<gene>
    <name evidence="11" type="ORF">PCOS0759_LOCUS6006</name>
</gene>
<dbReference type="GO" id="GO:0004708">
    <property type="term" value="F:MAP kinase kinase activity"/>
    <property type="evidence" value="ECO:0007669"/>
    <property type="project" value="UniProtKB-EC"/>
</dbReference>
<evidence type="ECO:0000256" key="6">
    <source>
        <dbReference type="ARBA" id="ARBA00038999"/>
    </source>
</evidence>
<evidence type="ECO:0000256" key="7">
    <source>
        <dbReference type="ARBA" id="ARBA00049014"/>
    </source>
</evidence>
<proteinExistence type="inferred from homology"/>
<keyword evidence="1" id="KW-0808">Transferase</keyword>
<dbReference type="Gene3D" id="1.10.510.10">
    <property type="entry name" value="Transferase(Phosphotransferase) domain 1"/>
    <property type="match status" value="1"/>
</dbReference>
<dbReference type="SUPFAM" id="SSF56112">
    <property type="entry name" value="Protein kinase-like (PK-like)"/>
    <property type="match status" value="1"/>
</dbReference>
<comment type="catalytic activity">
    <reaction evidence="7">
        <text>L-seryl-[protein] + ATP = O-phospho-L-seryl-[protein] + ADP + H(+)</text>
        <dbReference type="Rhea" id="RHEA:17989"/>
        <dbReference type="Rhea" id="RHEA-COMP:9863"/>
        <dbReference type="Rhea" id="RHEA-COMP:11604"/>
        <dbReference type="ChEBI" id="CHEBI:15378"/>
        <dbReference type="ChEBI" id="CHEBI:29999"/>
        <dbReference type="ChEBI" id="CHEBI:30616"/>
        <dbReference type="ChEBI" id="CHEBI:83421"/>
        <dbReference type="ChEBI" id="CHEBI:456216"/>
        <dbReference type="EC" id="2.7.12.2"/>
    </reaction>
</comment>
<keyword evidence="2" id="KW-0547">Nucleotide-binding</keyword>
<evidence type="ECO:0000256" key="3">
    <source>
        <dbReference type="ARBA" id="ARBA00022777"/>
    </source>
</evidence>
<name>A0A7S1KRT5_9EUKA</name>
<dbReference type="Pfam" id="PF00069">
    <property type="entry name" value="Pkinase"/>
    <property type="match status" value="1"/>
</dbReference>
<dbReference type="PANTHER" id="PTHR48013">
    <property type="entry name" value="DUAL SPECIFICITY MITOGEN-ACTIVATED PROTEIN KINASE KINASE 5-RELATED"/>
    <property type="match status" value="1"/>
</dbReference>
<evidence type="ECO:0000256" key="9">
    <source>
        <dbReference type="ARBA" id="ARBA00051693"/>
    </source>
</evidence>
<evidence type="ECO:0000256" key="5">
    <source>
        <dbReference type="ARBA" id="ARBA00038035"/>
    </source>
</evidence>
<dbReference type="EMBL" id="HBGD01007187">
    <property type="protein sequence ID" value="CAD9082766.1"/>
    <property type="molecule type" value="Transcribed_RNA"/>
</dbReference>
<dbReference type="InterPro" id="IPR000719">
    <property type="entry name" value="Prot_kinase_dom"/>
</dbReference>
<evidence type="ECO:0000256" key="1">
    <source>
        <dbReference type="ARBA" id="ARBA00022679"/>
    </source>
</evidence>
<feature type="domain" description="Protein kinase" evidence="10">
    <location>
        <begin position="49"/>
        <end position="330"/>
    </location>
</feature>
<protein>
    <recommendedName>
        <fullName evidence="6">mitogen-activated protein kinase kinase</fullName>
        <ecNumber evidence="6">2.7.12.2</ecNumber>
    </recommendedName>
</protein>
<sequence>MKRKRVQSLAIQIPNKKMRISTPDSSGTKIGSSSSTVSPQYREFVSSLVPVSKTYARGSTSFLTLLQDPEGRHFISKRIKSKSKHVQWVQTTEMLYNNEIQALSATIHCPETPKLVAWKIGGVSSTHSPPGTLPDNCDDDNDHQIIMEFIQTWKMEQGHRLPAQITATIAYFVLRALKSLHNADFLHRDIKPENILVSRDGIVKLCDFGICEKKQSLLSSPSAAFRGTPLYMAPEVISNGSESIDVKNDIWGFGITILQWLTGSNPIAAFPESEISQSLAPKKFLMEESGNLFQQINATHGQDCADFLRKCIADLADRHSAEELLNHKWIVDNINHSSDVDLRKRISTYISTLELKPSVPDF</sequence>
<keyword evidence="3" id="KW-0418">Kinase</keyword>
<dbReference type="PROSITE" id="PS00108">
    <property type="entry name" value="PROTEIN_KINASE_ST"/>
    <property type="match status" value="1"/>
</dbReference>
<evidence type="ECO:0000256" key="2">
    <source>
        <dbReference type="ARBA" id="ARBA00022741"/>
    </source>
</evidence>
<evidence type="ECO:0000256" key="8">
    <source>
        <dbReference type="ARBA" id="ARBA00049299"/>
    </source>
</evidence>
<dbReference type="EC" id="2.7.12.2" evidence="6"/>
<dbReference type="GO" id="GO:0005524">
    <property type="term" value="F:ATP binding"/>
    <property type="evidence" value="ECO:0007669"/>
    <property type="project" value="UniProtKB-KW"/>
</dbReference>
<comment type="catalytic activity">
    <reaction evidence="9">
        <text>L-tyrosyl-[protein] + ATP = O-phospho-L-tyrosyl-[protein] + ADP + H(+)</text>
        <dbReference type="Rhea" id="RHEA:10596"/>
        <dbReference type="Rhea" id="RHEA-COMP:10136"/>
        <dbReference type="Rhea" id="RHEA-COMP:20101"/>
        <dbReference type="ChEBI" id="CHEBI:15378"/>
        <dbReference type="ChEBI" id="CHEBI:30616"/>
        <dbReference type="ChEBI" id="CHEBI:46858"/>
        <dbReference type="ChEBI" id="CHEBI:61978"/>
        <dbReference type="ChEBI" id="CHEBI:456216"/>
        <dbReference type="EC" id="2.7.12.2"/>
    </reaction>
</comment>
<dbReference type="SMART" id="SM00220">
    <property type="entry name" value="S_TKc"/>
    <property type="match status" value="1"/>
</dbReference>
<evidence type="ECO:0000313" key="11">
    <source>
        <dbReference type="EMBL" id="CAD9082766.1"/>
    </source>
</evidence>
<dbReference type="AlphaFoldDB" id="A0A7S1KRT5"/>
<keyword evidence="4" id="KW-0067">ATP-binding</keyword>
<evidence type="ECO:0000259" key="10">
    <source>
        <dbReference type="PROSITE" id="PS50011"/>
    </source>
</evidence>
<comment type="similarity">
    <text evidence="5">Belongs to the protein kinase superfamily. STE Ser/Thr protein kinase family. MAP kinase kinase subfamily.</text>
</comment>
<organism evidence="11">
    <name type="scientific">Percolomonas cosmopolitus</name>
    <dbReference type="NCBI Taxonomy" id="63605"/>
    <lineage>
        <taxon>Eukaryota</taxon>
        <taxon>Discoba</taxon>
        <taxon>Heterolobosea</taxon>
        <taxon>Tetramitia</taxon>
        <taxon>Eutetramitia</taxon>
        <taxon>Percolomonadidae</taxon>
        <taxon>Percolomonas</taxon>
    </lineage>
</organism>
<evidence type="ECO:0000256" key="4">
    <source>
        <dbReference type="ARBA" id="ARBA00022840"/>
    </source>
</evidence>
<dbReference type="PROSITE" id="PS50011">
    <property type="entry name" value="PROTEIN_KINASE_DOM"/>
    <property type="match status" value="1"/>
</dbReference>
<accession>A0A7S1KRT5</accession>
<reference evidence="11" key="1">
    <citation type="submission" date="2021-01" db="EMBL/GenBank/DDBJ databases">
        <authorList>
            <person name="Corre E."/>
            <person name="Pelletier E."/>
            <person name="Niang G."/>
            <person name="Scheremetjew M."/>
            <person name="Finn R."/>
            <person name="Kale V."/>
            <person name="Holt S."/>
            <person name="Cochrane G."/>
            <person name="Meng A."/>
            <person name="Brown T."/>
            <person name="Cohen L."/>
        </authorList>
    </citation>
    <scope>NUCLEOTIDE SEQUENCE</scope>
    <source>
        <strain evidence="11">WS</strain>
    </source>
</reference>
<dbReference type="PANTHER" id="PTHR48013:SF9">
    <property type="entry name" value="DUAL SPECIFICITY MITOGEN-ACTIVATED PROTEIN KINASE KINASE 5"/>
    <property type="match status" value="1"/>
</dbReference>
<comment type="catalytic activity">
    <reaction evidence="8">
        <text>L-threonyl-[protein] + ATP = O-phospho-L-threonyl-[protein] + ADP + H(+)</text>
        <dbReference type="Rhea" id="RHEA:46608"/>
        <dbReference type="Rhea" id="RHEA-COMP:11060"/>
        <dbReference type="Rhea" id="RHEA-COMP:11605"/>
        <dbReference type="ChEBI" id="CHEBI:15378"/>
        <dbReference type="ChEBI" id="CHEBI:30013"/>
        <dbReference type="ChEBI" id="CHEBI:30616"/>
        <dbReference type="ChEBI" id="CHEBI:61977"/>
        <dbReference type="ChEBI" id="CHEBI:456216"/>
        <dbReference type="EC" id="2.7.12.2"/>
    </reaction>
</comment>
<dbReference type="InterPro" id="IPR011009">
    <property type="entry name" value="Kinase-like_dom_sf"/>
</dbReference>